<dbReference type="InterPro" id="IPR002610">
    <property type="entry name" value="Peptidase_S54_rhomboid-like"/>
</dbReference>
<reference evidence="10 11" key="1">
    <citation type="submission" date="2024-01" db="EMBL/GenBank/DDBJ databases">
        <title>Mesobacterium rodlantinim sp. nov., isolated from shallow sea hydrothermal systems off Kueishantao Island.</title>
        <authorList>
            <person name="Su Z."/>
            <person name="Tang K."/>
        </authorList>
    </citation>
    <scope>NUCLEOTIDE SEQUENCE [LARGE SCALE GENOMIC DNA]</scope>
    <source>
        <strain evidence="10 11">TK19101</strain>
    </source>
</reference>
<evidence type="ECO:0000259" key="9">
    <source>
        <dbReference type="Pfam" id="PF01694"/>
    </source>
</evidence>
<evidence type="ECO:0000256" key="6">
    <source>
        <dbReference type="ARBA" id="ARBA00022989"/>
    </source>
</evidence>
<dbReference type="PANTHER" id="PTHR22936:SF69">
    <property type="entry name" value="RHOMBOID-LIKE PROTEIN"/>
    <property type="match status" value="1"/>
</dbReference>
<dbReference type="EC" id="3.4.21.105" evidence="10"/>
<evidence type="ECO:0000256" key="8">
    <source>
        <dbReference type="SAM" id="Phobius"/>
    </source>
</evidence>
<protein>
    <submittedName>
        <fullName evidence="10">Rhomboid family intramembrane serine protease</fullName>
        <ecNumber evidence="10">3.4.21.105</ecNumber>
    </submittedName>
</protein>
<evidence type="ECO:0000313" key="11">
    <source>
        <dbReference type="Proteomes" id="UP001348149"/>
    </source>
</evidence>
<evidence type="ECO:0000256" key="3">
    <source>
        <dbReference type="ARBA" id="ARBA00022692"/>
    </source>
</evidence>
<accession>A0ABU6HJI4</accession>
<keyword evidence="2 10" id="KW-0645">Protease</keyword>
<sequence length="235" mass="25048">MRSPEAESPVNPLPPVIVALFVIVVGIEAAFSLGAAGIVGGPQAVGWRLAAVQKYAFSAEVFDWMIQTRQWPAEHLIRFVTYPFVHGSLTHAIFAGVMLLALGKIVAEVLGPVRTLVVFVLSAIGGALAYGVFVDTRAPLLGAFPPIYGLIGVFTYILWLRLGQMGAHQARAFSLIGMLLGIQLVFGLMSTLMGGMTPSFDWVADIGGFVTGFALGIVLIPGGWARIVSRLRNRG</sequence>
<keyword evidence="6 8" id="KW-1133">Transmembrane helix</keyword>
<dbReference type="GO" id="GO:0008233">
    <property type="term" value="F:peptidase activity"/>
    <property type="evidence" value="ECO:0007669"/>
    <property type="project" value="UniProtKB-KW"/>
</dbReference>
<dbReference type="InterPro" id="IPR022764">
    <property type="entry name" value="Peptidase_S54_rhomboid_dom"/>
</dbReference>
<comment type="caution">
    <text evidence="10">The sequence shown here is derived from an EMBL/GenBank/DDBJ whole genome shotgun (WGS) entry which is preliminary data.</text>
</comment>
<dbReference type="Pfam" id="PF01694">
    <property type="entry name" value="Rhomboid"/>
    <property type="match status" value="1"/>
</dbReference>
<dbReference type="Gene3D" id="1.20.1540.10">
    <property type="entry name" value="Rhomboid-like"/>
    <property type="match status" value="1"/>
</dbReference>
<dbReference type="RefSeq" id="WP_326298520.1">
    <property type="nucleotide sequence ID" value="NZ_JAYLLH010000025.1"/>
</dbReference>
<keyword evidence="4 10" id="KW-0378">Hydrolase</keyword>
<evidence type="ECO:0000313" key="10">
    <source>
        <dbReference type="EMBL" id="MEC3862619.1"/>
    </source>
</evidence>
<feature type="transmembrane region" description="Helical" evidence="8">
    <location>
        <begin position="172"/>
        <end position="194"/>
    </location>
</feature>
<evidence type="ECO:0000256" key="7">
    <source>
        <dbReference type="ARBA" id="ARBA00023136"/>
    </source>
</evidence>
<keyword evidence="7 8" id="KW-0472">Membrane</keyword>
<gene>
    <name evidence="10" type="ORF">VK792_15110</name>
</gene>
<feature type="transmembrane region" description="Helical" evidence="8">
    <location>
        <begin position="12"/>
        <end position="39"/>
    </location>
</feature>
<evidence type="ECO:0000256" key="1">
    <source>
        <dbReference type="ARBA" id="ARBA00004141"/>
    </source>
</evidence>
<feature type="transmembrane region" description="Helical" evidence="8">
    <location>
        <begin position="115"/>
        <end position="134"/>
    </location>
</feature>
<dbReference type="Proteomes" id="UP001348149">
    <property type="component" value="Unassembled WGS sequence"/>
</dbReference>
<dbReference type="GO" id="GO:0006508">
    <property type="term" value="P:proteolysis"/>
    <property type="evidence" value="ECO:0007669"/>
    <property type="project" value="UniProtKB-KW"/>
</dbReference>
<keyword evidence="5" id="KW-0720">Serine protease</keyword>
<feature type="transmembrane region" description="Helical" evidence="8">
    <location>
        <begin position="84"/>
        <end position="103"/>
    </location>
</feature>
<evidence type="ECO:0000256" key="2">
    <source>
        <dbReference type="ARBA" id="ARBA00022670"/>
    </source>
</evidence>
<organism evidence="10 11">
    <name type="scientific">Mesobacterium hydrothermale</name>
    <dbReference type="NCBI Taxonomy" id="3111907"/>
    <lineage>
        <taxon>Bacteria</taxon>
        <taxon>Pseudomonadati</taxon>
        <taxon>Pseudomonadota</taxon>
        <taxon>Alphaproteobacteria</taxon>
        <taxon>Rhodobacterales</taxon>
        <taxon>Roseobacteraceae</taxon>
        <taxon>Mesobacterium</taxon>
    </lineage>
</organism>
<proteinExistence type="predicted"/>
<evidence type="ECO:0000256" key="4">
    <source>
        <dbReference type="ARBA" id="ARBA00022801"/>
    </source>
</evidence>
<evidence type="ECO:0000256" key="5">
    <source>
        <dbReference type="ARBA" id="ARBA00022825"/>
    </source>
</evidence>
<feature type="domain" description="Peptidase S54 rhomboid" evidence="9">
    <location>
        <begin position="74"/>
        <end position="220"/>
    </location>
</feature>
<keyword evidence="3 8" id="KW-0812">Transmembrane</keyword>
<name>A0ABU6HJI4_9RHOB</name>
<dbReference type="InterPro" id="IPR035952">
    <property type="entry name" value="Rhomboid-like_sf"/>
</dbReference>
<dbReference type="SUPFAM" id="SSF144091">
    <property type="entry name" value="Rhomboid-like"/>
    <property type="match status" value="1"/>
</dbReference>
<keyword evidence="11" id="KW-1185">Reference proteome</keyword>
<comment type="subcellular location">
    <subcellularLocation>
        <location evidence="1">Membrane</location>
        <topology evidence="1">Multi-pass membrane protein</topology>
    </subcellularLocation>
</comment>
<feature type="transmembrane region" description="Helical" evidence="8">
    <location>
        <begin position="206"/>
        <end position="225"/>
    </location>
</feature>
<feature type="transmembrane region" description="Helical" evidence="8">
    <location>
        <begin position="140"/>
        <end position="160"/>
    </location>
</feature>
<dbReference type="PANTHER" id="PTHR22936">
    <property type="entry name" value="RHOMBOID-RELATED"/>
    <property type="match status" value="1"/>
</dbReference>
<dbReference type="EMBL" id="JAYLLH010000025">
    <property type="protein sequence ID" value="MEC3862619.1"/>
    <property type="molecule type" value="Genomic_DNA"/>
</dbReference>